<keyword evidence="4" id="KW-1185">Reference proteome</keyword>
<accession>A0A3N0XI77</accession>
<evidence type="ECO:0000256" key="1">
    <source>
        <dbReference type="ARBA" id="ARBA00010096"/>
    </source>
</evidence>
<dbReference type="InterPro" id="IPR028237">
    <property type="entry name" value="PRR15"/>
</dbReference>
<feature type="compositionally biased region" description="Polar residues" evidence="2">
    <location>
        <begin position="25"/>
        <end position="48"/>
    </location>
</feature>
<feature type="region of interest" description="Disordered" evidence="2">
    <location>
        <begin position="23"/>
        <end position="63"/>
    </location>
</feature>
<dbReference type="OrthoDB" id="9924851at2759"/>
<dbReference type="AlphaFoldDB" id="A0A3N0XI77"/>
<organism evidence="3 4">
    <name type="scientific">Anabarilius grahami</name>
    <name type="common">Kanglang fish</name>
    <name type="synonym">Barilius grahami</name>
    <dbReference type="NCBI Taxonomy" id="495550"/>
    <lineage>
        <taxon>Eukaryota</taxon>
        <taxon>Metazoa</taxon>
        <taxon>Chordata</taxon>
        <taxon>Craniata</taxon>
        <taxon>Vertebrata</taxon>
        <taxon>Euteleostomi</taxon>
        <taxon>Actinopterygii</taxon>
        <taxon>Neopterygii</taxon>
        <taxon>Teleostei</taxon>
        <taxon>Ostariophysi</taxon>
        <taxon>Cypriniformes</taxon>
        <taxon>Xenocyprididae</taxon>
        <taxon>Xenocypridinae</taxon>
        <taxon>Xenocypridinae incertae sedis</taxon>
        <taxon>Anabarilius</taxon>
    </lineage>
</organism>
<dbReference type="Pfam" id="PF15321">
    <property type="entry name" value="ATAD4"/>
    <property type="match status" value="1"/>
</dbReference>
<dbReference type="EMBL" id="RJVU01072388">
    <property type="protein sequence ID" value="ROI36340.1"/>
    <property type="molecule type" value="Genomic_DNA"/>
</dbReference>
<evidence type="ECO:0008006" key="5">
    <source>
        <dbReference type="Google" id="ProtNLM"/>
    </source>
</evidence>
<gene>
    <name evidence="3" type="ORF">DPX16_11281</name>
</gene>
<dbReference type="Proteomes" id="UP000281406">
    <property type="component" value="Unassembled WGS sequence"/>
</dbReference>
<reference evidence="3 4" key="1">
    <citation type="submission" date="2018-10" db="EMBL/GenBank/DDBJ databases">
        <title>Genome assembly for a Yunnan-Guizhou Plateau 3E fish, Anabarilius grahami (Regan), and its evolutionary and genetic applications.</title>
        <authorList>
            <person name="Jiang W."/>
        </authorList>
    </citation>
    <scope>NUCLEOTIDE SEQUENCE [LARGE SCALE GENOMIC DNA]</scope>
    <source>
        <strain evidence="3">AG-KIZ</strain>
        <tissue evidence="3">Muscle</tissue>
    </source>
</reference>
<comment type="caution">
    <text evidence="3">The sequence shown here is derived from an EMBL/GenBank/DDBJ whole genome shotgun (WGS) entry which is preliminary data.</text>
</comment>
<sequence length="102" mass="12035">MADRYSWWKNLTGRNKNNFKEAQQEFGNSDKTSAKQTGSESRNNNLISDETYDDSQLEPSFNENTCRRNWTVSRSGRFKEKRRVRVTMPENNFYDKNIAVAK</sequence>
<evidence type="ECO:0000313" key="4">
    <source>
        <dbReference type="Proteomes" id="UP000281406"/>
    </source>
</evidence>
<evidence type="ECO:0000256" key="2">
    <source>
        <dbReference type="SAM" id="MobiDB-lite"/>
    </source>
</evidence>
<proteinExistence type="inferred from homology"/>
<dbReference type="PANTHER" id="PTHR14581:SF4">
    <property type="entry name" value="PROLINE-RICH PROTEIN 15"/>
    <property type="match status" value="1"/>
</dbReference>
<evidence type="ECO:0000313" key="3">
    <source>
        <dbReference type="EMBL" id="ROI36340.1"/>
    </source>
</evidence>
<protein>
    <recommendedName>
        <fullName evidence="5">Proline-rich protein 15</fullName>
    </recommendedName>
</protein>
<comment type="similarity">
    <text evidence="1">Belongs to the PRR15 family.</text>
</comment>
<dbReference type="PANTHER" id="PTHR14581">
    <property type="match status" value="1"/>
</dbReference>
<name>A0A3N0XI77_ANAGA</name>